<keyword evidence="2" id="KW-1185">Reference proteome</keyword>
<protein>
    <submittedName>
        <fullName evidence="1">Transamidase GatB domain protein</fullName>
    </submittedName>
</protein>
<evidence type="ECO:0000313" key="1">
    <source>
        <dbReference type="EMBL" id="KMQ80611.1"/>
    </source>
</evidence>
<dbReference type="Proteomes" id="UP000242951">
    <property type="component" value="Unassembled WGS sequence"/>
</dbReference>
<name>A0ABR5HMK0_9BURK</name>
<evidence type="ECO:0000313" key="2">
    <source>
        <dbReference type="Proteomes" id="UP000242951"/>
    </source>
</evidence>
<proteinExistence type="predicted"/>
<comment type="caution">
    <text evidence="1">The sequence shown here is derived from an EMBL/GenBank/DDBJ whole genome shotgun (WGS) entry which is preliminary data.</text>
</comment>
<accession>A0ABR5HMK0</accession>
<gene>
    <name evidence="1" type="ORF">BPMI_04148c</name>
</gene>
<dbReference type="PANTHER" id="PTHR28055">
    <property type="entry name" value="ALTERED INHERITANCE OF MITOCHONDRIA PROTEIN 41, MITOCHONDRIAL"/>
    <property type="match status" value="1"/>
</dbReference>
<organism evidence="1 2">
    <name type="scientific">Candidatus Burkholderia pumila</name>
    <dbReference type="NCBI Taxonomy" id="1090375"/>
    <lineage>
        <taxon>Bacteria</taxon>
        <taxon>Pseudomonadati</taxon>
        <taxon>Pseudomonadota</taxon>
        <taxon>Betaproteobacteria</taxon>
        <taxon>Burkholderiales</taxon>
        <taxon>Burkholderiaceae</taxon>
        <taxon>Burkholderia</taxon>
    </lineage>
</organism>
<reference evidence="1 2" key="1">
    <citation type="submission" date="2015-06" db="EMBL/GenBank/DDBJ databases">
        <title>Comparative genomics of Burkholderia leaf nodule symbionts.</title>
        <authorList>
            <person name="Carlier A."/>
            <person name="Eberl L."/>
            <person name="Pinto-Carbo M."/>
        </authorList>
    </citation>
    <scope>NUCLEOTIDE SEQUENCE [LARGE SCALE GENOMIC DNA]</scope>
    <source>
        <strain evidence="1 2">UZHbot3</strain>
    </source>
</reference>
<sequence length="157" mass="16737">MSLKDQISDDMKAAMRAKETERLGTIRLLLAAIKQREVDDRITLDDAGITAVVDKMIKQRKDSISQFQAAGRDDLVAKEQSDLTVLSGYMPEQLSDDAIAAEVQAAVAATGATGPQDMGKVMGVLKPKLAGKADMTAVSALVKAALLPSNVRRAPDQ</sequence>
<dbReference type="EMBL" id="LELG01000059">
    <property type="protein sequence ID" value="KMQ80611.1"/>
    <property type="molecule type" value="Genomic_DNA"/>
</dbReference>
<dbReference type="InterPro" id="IPR003789">
    <property type="entry name" value="Asn/Gln_tRNA_amidoTrase-B-like"/>
</dbReference>
<dbReference type="InterPro" id="IPR042184">
    <property type="entry name" value="YqeY/Aim41_N"/>
</dbReference>
<dbReference type="InterPro" id="IPR019004">
    <property type="entry name" value="YqeY/Aim41"/>
</dbReference>
<dbReference type="SUPFAM" id="SSF89095">
    <property type="entry name" value="GatB/YqeY motif"/>
    <property type="match status" value="1"/>
</dbReference>
<dbReference type="Gene3D" id="1.10.1510.10">
    <property type="entry name" value="Uncharacterised protein YqeY/AIM41 PF09424, N-terminal domain"/>
    <property type="match status" value="1"/>
</dbReference>
<dbReference type="Pfam" id="PF09424">
    <property type="entry name" value="YqeY"/>
    <property type="match status" value="1"/>
</dbReference>
<dbReference type="PANTHER" id="PTHR28055:SF1">
    <property type="entry name" value="ALTERED INHERITANCE OF MITOCHONDRIA PROTEIN 41, MITOCHONDRIAL"/>
    <property type="match status" value="1"/>
</dbReference>
<dbReference type="InterPro" id="IPR023168">
    <property type="entry name" value="GatB_Yqey_C_2"/>
</dbReference>
<dbReference type="Gene3D" id="1.10.10.410">
    <property type="match status" value="1"/>
</dbReference>